<evidence type="ECO:0000313" key="2">
    <source>
        <dbReference type="Proteomes" id="UP001302349"/>
    </source>
</evidence>
<gene>
    <name evidence="1" type="ORF">RT717_17715</name>
</gene>
<sequence>MNKSKSNIDSIEEGEGLGVLKFGLQRSDVELLLGKPDEKKNYSYTKGKQDLTEYWSYDDLELSLGFGLAIENWTKS</sequence>
<proteinExistence type="predicted"/>
<organism evidence="1 2">
    <name type="scientific">Imperialibacter roseus</name>
    <dbReference type="NCBI Taxonomy" id="1324217"/>
    <lineage>
        <taxon>Bacteria</taxon>
        <taxon>Pseudomonadati</taxon>
        <taxon>Bacteroidota</taxon>
        <taxon>Cytophagia</taxon>
        <taxon>Cytophagales</taxon>
        <taxon>Flammeovirgaceae</taxon>
        <taxon>Imperialibacter</taxon>
    </lineage>
</organism>
<evidence type="ECO:0000313" key="1">
    <source>
        <dbReference type="EMBL" id="WOK04923.1"/>
    </source>
</evidence>
<keyword evidence="2" id="KW-1185">Reference proteome</keyword>
<dbReference type="Proteomes" id="UP001302349">
    <property type="component" value="Chromosome"/>
</dbReference>
<accession>A0ABZ0IIQ5</accession>
<name>A0ABZ0IIQ5_9BACT</name>
<protein>
    <submittedName>
        <fullName evidence="1">Uncharacterized protein</fullName>
    </submittedName>
</protein>
<reference evidence="1 2" key="1">
    <citation type="journal article" date="2023" name="Microbiol. Resour. Announc.">
        <title>Complete Genome Sequence of Imperialibacter roseus strain P4T.</title>
        <authorList>
            <person name="Tizabi D.R."/>
            <person name="Bachvaroff T."/>
            <person name="Hill R.T."/>
        </authorList>
    </citation>
    <scope>NUCLEOTIDE SEQUENCE [LARGE SCALE GENOMIC DNA]</scope>
    <source>
        <strain evidence="1 2">P4T</strain>
    </source>
</reference>
<dbReference type="EMBL" id="CP136051">
    <property type="protein sequence ID" value="WOK04923.1"/>
    <property type="molecule type" value="Genomic_DNA"/>
</dbReference>
<dbReference type="RefSeq" id="WP_317487720.1">
    <property type="nucleotide sequence ID" value="NZ_CP136051.1"/>
</dbReference>